<dbReference type="EMBL" id="VSSQ01008691">
    <property type="protein sequence ID" value="MPM39569.1"/>
    <property type="molecule type" value="Genomic_DNA"/>
</dbReference>
<evidence type="ECO:0000313" key="1">
    <source>
        <dbReference type="EMBL" id="MPM39569.1"/>
    </source>
</evidence>
<dbReference type="InterPro" id="IPR010181">
    <property type="entry name" value="CGCAxxGCC_motif"/>
</dbReference>
<proteinExistence type="predicted"/>
<name>A0A644ZFK5_9ZZZZ</name>
<gene>
    <name evidence="1" type="ORF">SDC9_86203</name>
</gene>
<dbReference type="NCBIfam" id="NF045669">
    <property type="entry name" value="DVU1555_fam_CGA"/>
    <property type="match status" value="1"/>
</dbReference>
<evidence type="ECO:0008006" key="2">
    <source>
        <dbReference type="Google" id="ProtNLM"/>
    </source>
</evidence>
<reference evidence="1" key="1">
    <citation type="submission" date="2019-08" db="EMBL/GenBank/DDBJ databases">
        <authorList>
            <person name="Kucharzyk K."/>
            <person name="Murdoch R.W."/>
            <person name="Higgins S."/>
            <person name="Loffler F."/>
        </authorList>
    </citation>
    <scope>NUCLEOTIDE SEQUENCE</scope>
</reference>
<dbReference type="Pfam" id="PF09719">
    <property type="entry name" value="C_GCAxxG_C_C"/>
    <property type="match status" value="1"/>
</dbReference>
<dbReference type="AlphaFoldDB" id="A0A644ZFK5"/>
<organism evidence="1">
    <name type="scientific">bioreactor metagenome</name>
    <dbReference type="NCBI Taxonomy" id="1076179"/>
    <lineage>
        <taxon>unclassified sequences</taxon>
        <taxon>metagenomes</taxon>
        <taxon>ecological metagenomes</taxon>
    </lineage>
</organism>
<protein>
    <recommendedName>
        <fullName evidence="2">C_GCAxxG_C_C family protein</fullName>
    </recommendedName>
</protein>
<sequence>MDETGFRMFRLSSAGYCCAQIMMKMALEDEETENEDLIRALNGLCMGIGSEQKTCGVLTGGIAVLGLYAGKGTDQEYPSPSYTAMVDEFTGWFRGEFGSTECADLIGVCSVMDYQTNQEYRLKCGDTLIRSFEKIREILREHDFTWGSRRPD</sequence>
<comment type="caution">
    <text evidence="1">The sequence shown here is derived from an EMBL/GenBank/DDBJ whole genome shotgun (WGS) entry which is preliminary data.</text>
</comment>
<accession>A0A644ZFK5</accession>